<protein>
    <submittedName>
        <fullName evidence="1">GrBNV_gp44-like protein</fullName>
    </submittedName>
</protein>
<sequence length="342" mass="39020">MSNIQEILESCIALAPTESIFRKAVPVLYVDGTACTKKSSTLARTGLRVDKIQKTQTFKNMDSYGPTMLGYICSGMVQQANDLEPRVIDSPLNVLEWHILWKLIDLFVLKFGNCAPHFAESVESSIDNYVGDDNDLDGSSINTMLDFTRKFDYIFYNLQDSYYYKHFRSQLNTVVFIDSNISRCDSLHRKRNVGSDMVRSEWKFYTILQNRMYSVLYPHECIDLAWFSACDSDIMTAMSMYVESVLDGLVERASRTIQQNNSILVRITPPTTSVDYTLANITTHTYRTLARIGCKSIVNASTDTSDDDLKQMQQQVPKYLNIKLDRNVTLQTAKCKSLANEH</sequence>
<organism evidence="1">
    <name type="scientific">Nilaparvata lugens endogenous nudivirus</name>
    <dbReference type="NCBI Taxonomy" id="1487700"/>
    <lineage>
        <taxon>Viruses</taxon>
        <taxon>Viruses incertae sedis</taxon>
        <taxon>Naldaviricetes</taxon>
        <taxon>Lefavirales</taxon>
        <taxon>Nudiviridae</taxon>
    </lineage>
</organism>
<reference evidence="1" key="2">
    <citation type="submission" date="2014-03" db="EMBL/GenBank/DDBJ databases">
        <authorList>
            <person name="Cheng R."/>
            <person name="Zhang C.-X."/>
        </authorList>
    </citation>
    <scope>NUCLEOTIDE SEQUENCE</scope>
    <source>
        <strain evidence="1">Hangzhou</strain>
    </source>
</reference>
<evidence type="ECO:0000313" key="1">
    <source>
        <dbReference type="EMBL" id="AHW98275.1"/>
    </source>
</evidence>
<accession>X5G6M9</accession>
<reference evidence="1" key="1">
    <citation type="journal article" date="2014" name="J. Virol.">
        <title>Brown planthopper nudivirus DNA integrated in its host genome.</title>
        <authorList>
            <person name="Cheng R.L."/>
            <person name="Xi Y."/>
            <person name="Lou Y.H."/>
            <person name="Wang Z."/>
            <person name="Xu J.Y."/>
            <person name="Xu H.J."/>
            <person name="Zhang C.X."/>
        </authorList>
    </citation>
    <scope>NUCLEOTIDE SEQUENCE</scope>
    <source>
        <strain evidence="1">Hangzhou</strain>
    </source>
</reference>
<dbReference type="EMBL" id="KJ566557">
    <property type="protein sequence ID" value="AHW98275.1"/>
    <property type="molecule type" value="Genomic_DNA"/>
</dbReference>
<name>X5G6M9_9VIRU</name>
<proteinExistence type="predicted"/>